<dbReference type="InterPro" id="IPR015943">
    <property type="entry name" value="WD40/YVTN_repeat-like_dom_sf"/>
</dbReference>
<dbReference type="Gene3D" id="2.130.10.10">
    <property type="entry name" value="YVTN repeat-like/Quinoprotein amine dehydrogenase"/>
    <property type="match status" value="2"/>
</dbReference>
<keyword evidence="5" id="KW-1185">Reference proteome</keyword>
<name>A0A3M7PDM5_BRAPC</name>
<dbReference type="Pfam" id="PF00400">
    <property type="entry name" value="WD40"/>
    <property type="match status" value="3"/>
</dbReference>
<dbReference type="AlphaFoldDB" id="A0A3M7PDM5"/>
<dbReference type="PROSITE" id="PS50082">
    <property type="entry name" value="WD_REPEATS_2"/>
    <property type="match status" value="3"/>
</dbReference>
<keyword evidence="2" id="KW-0677">Repeat</keyword>
<dbReference type="Proteomes" id="UP000276133">
    <property type="component" value="Unassembled WGS sequence"/>
</dbReference>
<gene>
    <name evidence="4" type="ORF">BpHYR1_053869</name>
</gene>
<accession>A0A3M7PDM5</accession>
<feature type="non-terminal residue" evidence="4">
    <location>
        <position position="1"/>
    </location>
</feature>
<dbReference type="InterPro" id="IPR011047">
    <property type="entry name" value="Quinoprotein_ADH-like_sf"/>
</dbReference>
<evidence type="ECO:0000256" key="3">
    <source>
        <dbReference type="PROSITE-ProRule" id="PRU00221"/>
    </source>
</evidence>
<dbReference type="PRINTS" id="PR00320">
    <property type="entry name" value="GPROTEINBRPT"/>
</dbReference>
<dbReference type="OrthoDB" id="10251741at2759"/>
<protein>
    <submittedName>
        <fullName evidence="4">WD40 repeat-containing</fullName>
    </submittedName>
</protein>
<dbReference type="STRING" id="10195.A0A3M7PDM5"/>
<evidence type="ECO:0000313" key="5">
    <source>
        <dbReference type="Proteomes" id="UP000276133"/>
    </source>
</evidence>
<evidence type="ECO:0000313" key="4">
    <source>
        <dbReference type="EMBL" id="RMZ96870.1"/>
    </source>
</evidence>
<comment type="caution">
    <text evidence="4">The sequence shown here is derived from an EMBL/GenBank/DDBJ whole genome shotgun (WGS) entry which is preliminary data.</text>
</comment>
<feature type="repeat" description="WD" evidence="3">
    <location>
        <begin position="295"/>
        <end position="335"/>
    </location>
</feature>
<dbReference type="InterPro" id="IPR019775">
    <property type="entry name" value="WD40_repeat_CS"/>
</dbReference>
<evidence type="ECO:0000256" key="2">
    <source>
        <dbReference type="ARBA" id="ARBA00022737"/>
    </source>
</evidence>
<dbReference type="PANTHER" id="PTHR19848:SF8">
    <property type="entry name" value="F-BOX AND WD REPEAT DOMAIN CONTAINING 7"/>
    <property type="match status" value="1"/>
</dbReference>
<dbReference type="SMART" id="SM00320">
    <property type="entry name" value="WD40"/>
    <property type="match status" value="4"/>
</dbReference>
<feature type="repeat" description="WD" evidence="3">
    <location>
        <begin position="255"/>
        <end position="295"/>
    </location>
</feature>
<dbReference type="InterPro" id="IPR001680">
    <property type="entry name" value="WD40_rpt"/>
</dbReference>
<dbReference type="PROSITE" id="PS00678">
    <property type="entry name" value="WD_REPEATS_1"/>
    <property type="match status" value="2"/>
</dbReference>
<proteinExistence type="predicted"/>
<reference evidence="4 5" key="1">
    <citation type="journal article" date="2018" name="Sci. Rep.">
        <title>Genomic signatures of local adaptation to the degree of environmental predictability in rotifers.</title>
        <authorList>
            <person name="Franch-Gras L."/>
            <person name="Hahn C."/>
            <person name="Garcia-Roger E.M."/>
            <person name="Carmona M.J."/>
            <person name="Serra M."/>
            <person name="Gomez A."/>
        </authorList>
    </citation>
    <scope>NUCLEOTIDE SEQUENCE [LARGE SCALE GENOMIC DNA]</scope>
    <source>
        <strain evidence="4">HYR1</strain>
    </source>
</reference>
<dbReference type="EMBL" id="REGN01011823">
    <property type="protein sequence ID" value="RMZ96870.1"/>
    <property type="molecule type" value="Genomic_DNA"/>
</dbReference>
<feature type="repeat" description="WD" evidence="3">
    <location>
        <begin position="356"/>
        <end position="379"/>
    </location>
</feature>
<dbReference type="PROSITE" id="PS50294">
    <property type="entry name" value="WD_REPEATS_REGION"/>
    <property type="match status" value="2"/>
</dbReference>
<dbReference type="PANTHER" id="PTHR19848">
    <property type="entry name" value="WD40 REPEAT PROTEIN"/>
    <property type="match status" value="1"/>
</dbReference>
<keyword evidence="1 3" id="KW-0853">WD repeat</keyword>
<dbReference type="SUPFAM" id="SSF50998">
    <property type="entry name" value="Quinoprotein alcohol dehydrogenase-like"/>
    <property type="match status" value="1"/>
</dbReference>
<evidence type="ECO:0000256" key="1">
    <source>
        <dbReference type="ARBA" id="ARBA00022574"/>
    </source>
</evidence>
<dbReference type="InterPro" id="IPR020472">
    <property type="entry name" value="WD40_PAC1"/>
</dbReference>
<organism evidence="4 5">
    <name type="scientific">Brachionus plicatilis</name>
    <name type="common">Marine rotifer</name>
    <name type="synonym">Brachionus muelleri</name>
    <dbReference type="NCBI Taxonomy" id="10195"/>
    <lineage>
        <taxon>Eukaryota</taxon>
        <taxon>Metazoa</taxon>
        <taxon>Spiralia</taxon>
        <taxon>Gnathifera</taxon>
        <taxon>Rotifera</taxon>
        <taxon>Eurotatoria</taxon>
        <taxon>Monogononta</taxon>
        <taxon>Pseudotrocha</taxon>
        <taxon>Ploima</taxon>
        <taxon>Brachionidae</taxon>
        <taxon>Brachionus</taxon>
    </lineage>
</organism>
<sequence length="409" mass="45432">DLETINGNQYLICDSGDPIQSKVCHLYCRGQFAESGKCVRENNLPICKCSSETGSSTTDSSVTTQTIQSTTISQTNPLISSIKYILSIGQIFKKKRKFTLKIFKKNQSTSNISTIHFNGTVKLNISISNGFLRIFPLSNGDLVRGSIRNLIEIWDLQKGIIKKKLTSEYSYPFVFGLLSNGNLVAGYYTNRVLVIWDLEKSNDEILKRTIQLNETFYCLTVLKNDDLAIGQDGNDGNGFNIIIRNSRNGSIKKKLVGHTSVVNQIIELPNGNLVSCSDDKTVKVWNISNGTVIKTMTHTSLVYSIAVLNNGYLASGLSDGTIKIWNVETNQMVRNLTGHSSIICYHNCLHVLQDGYLLSGSHDDTMKVWDPSDGTIELSLLHKSSVRQIAVLPSGNYISSSHYEIIVWN</sequence>